<dbReference type="InterPro" id="IPR025323">
    <property type="entry name" value="DUF4229"/>
</dbReference>
<keyword evidence="1" id="KW-0812">Transmembrane</keyword>
<dbReference type="EMBL" id="CAEZYQ010000022">
    <property type="protein sequence ID" value="CAB4758897.1"/>
    <property type="molecule type" value="Genomic_DNA"/>
</dbReference>
<proteinExistence type="predicted"/>
<evidence type="ECO:0000313" key="2">
    <source>
        <dbReference type="EMBL" id="CAB4758897.1"/>
    </source>
</evidence>
<sequence length="98" mass="10672">MGLPRGPTTLEPVKEFVVYTGLRILLFVASLGVVLGIWVPLAGEANLLWAFVIALVVSGVGSYFLLNGPREALAQRVDARARAATSRFEEMRAKEDQD</sequence>
<reference evidence="2" key="1">
    <citation type="submission" date="2020-05" db="EMBL/GenBank/DDBJ databases">
        <authorList>
            <person name="Chiriac C."/>
            <person name="Salcher M."/>
            <person name="Ghai R."/>
            <person name="Kavagutti S V."/>
        </authorList>
    </citation>
    <scope>NUCLEOTIDE SEQUENCE</scope>
</reference>
<dbReference type="Pfam" id="PF14012">
    <property type="entry name" value="DUF4229"/>
    <property type="match status" value="1"/>
</dbReference>
<feature type="transmembrane region" description="Helical" evidence="1">
    <location>
        <begin position="21"/>
        <end position="41"/>
    </location>
</feature>
<accession>A0A6J6UK20</accession>
<keyword evidence="1" id="KW-0472">Membrane</keyword>
<organism evidence="2">
    <name type="scientific">freshwater metagenome</name>
    <dbReference type="NCBI Taxonomy" id="449393"/>
    <lineage>
        <taxon>unclassified sequences</taxon>
        <taxon>metagenomes</taxon>
        <taxon>ecological metagenomes</taxon>
    </lineage>
</organism>
<protein>
    <submittedName>
        <fullName evidence="2">Unannotated protein</fullName>
    </submittedName>
</protein>
<dbReference type="AlphaFoldDB" id="A0A6J6UK20"/>
<feature type="transmembrane region" description="Helical" evidence="1">
    <location>
        <begin position="47"/>
        <end position="66"/>
    </location>
</feature>
<name>A0A6J6UK20_9ZZZZ</name>
<keyword evidence="1" id="KW-1133">Transmembrane helix</keyword>
<evidence type="ECO:0000256" key="1">
    <source>
        <dbReference type="SAM" id="Phobius"/>
    </source>
</evidence>
<gene>
    <name evidence="2" type="ORF">UFOPK2761_02497</name>
</gene>